<dbReference type="Gene3D" id="1.10.10.10">
    <property type="entry name" value="Winged helix-like DNA-binding domain superfamily/Winged helix DNA-binding domain"/>
    <property type="match status" value="1"/>
</dbReference>
<evidence type="ECO:0000313" key="6">
    <source>
        <dbReference type="Proteomes" id="UP000198984"/>
    </source>
</evidence>
<evidence type="ECO:0000256" key="3">
    <source>
        <dbReference type="ARBA" id="ARBA00023163"/>
    </source>
</evidence>
<dbReference type="InterPro" id="IPR036388">
    <property type="entry name" value="WH-like_DNA-bd_sf"/>
</dbReference>
<proteinExistence type="predicted"/>
<dbReference type="GO" id="GO:0003677">
    <property type="term" value="F:DNA binding"/>
    <property type="evidence" value="ECO:0007669"/>
    <property type="project" value="UniProtKB-KW"/>
</dbReference>
<evidence type="ECO:0000259" key="4">
    <source>
        <dbReference type="PROSITE" id="PS51118"/>
    </source>
</evidence>
<dbReference type="Proteomes" id="UP000198984">
    <property type="component" value="Unassembled WGS sequence"/>
</dbReference>
<gene>
    <name evidence="5" type="ORF">SAMN04488505_105131</name>
</gene>
<dbReference type="EMBL" id="FOBB01000005">
    <property type="protein sequence ID" value="SEM59245.1"/>
    <property type="molecule type" value="Genomic_DNA"/>
</dbReference>
<dbReference type="RefSeq" id="WP_089916220.1">
    <property type="nucleotide sequence ID" value="NZ_FOBB01000005.1"/>
</dbReference>
<dbReference type="AlphaFoldDB" id="A0A1H7ZLP6"/>
<feature type="domain" description="HTH hxlR-type" evidence="4">
    <location>
        <begin position="14"/>
        <end position="114"/>
    </location>
</feature>
<dbReference type="InterPro" id="IPR036390">
    <property type="entry name" value="WH_DNA-bd_sf"/>
</dbReference>
<keyword evidence="3" id="KW-0804">Transcription</keyword>
<evidence type="ECO:0000313" key="5">
    <source>
        <dbReference type="EMBL" id="SEM59245.1"/>
    </source>
</evidence>
<dbReference type="InterPro" id="IPR002577">
    <property type="entry name" value="HTH_HxlR"/>
</dbReference>
<evidence type="ECO:0000256" key="1">
    <source>
        <dbReference type="ARBA" id="ARBA00023015"/>
    </source>
</evidence>
<reference evidence="5 6" key="1">
    <citation type="submission" date="2016-10" db="EMBL/GenBank/DDBJ databases">
        <authorList>
            <person name="de Groot N.N."/>
        </authorList>
    </citation>
    <scope>NUCLEOTIDE SEQUENCE [LARGE SCALE GENOMIC DNA]</scope>
    <source>
        <strain evidence="5 6">DSM 21039</strain>
    </source>
</reference>
<dbReference type="STRING" id="573321.SAMN04488505_105131"/>
<organism evidence="5 6">
    <name type="scientific">Chitinophaga rupis</name>
    <dbReference type="NCBI Taxonomy" id="573321"/>
    <lineage>
        <taxon>Bacteria</taxon>
        <taxon>Pseudomonadati</taxon>
        <taxon>Bacteroidota</taxon>
        <taxon>Chitinophagia</taxon>
        <taxon>Chitinophagales</taxon>
        <taxon>Chitinophagaceae</taxon>
        <taxon>Chitinophaga</taxon>
    </lineage>
</organism>
<keyword evidence="6" id="KW-1185">Reference proteome</keyword>
<dbReference type="PANTHER" id="PTHR33204:SF39">
    <property type="entry name" value="TRANSCRIPTIONAL REGULATORY PROTEIN"/>
    <property type="match status" value="1"/>
</dbReference>
<name>A0A1H7ZLP6_9BACT</name>
<dbReference type="Pfam" id="PF01638">
    <property type="entry name" value="HxlR"/>
    <property type="match status" value="1"/>
</dbReference>
<keyword evidence="2" id="KW-0238">DNA-binding</keyword>
<dbReference type="PROSITE" id="PS51118">
    <property type="entry name" value="HTH_HXLR"/>
    <property type="match status" value="1"/>
</dbReference>
<dbReference type="SUPFAM" id="SSF46785">
    <property type="entry name" value="Winged helix' DNA-binding domain"/>
    <property type="match status" value="1"/>
</dbReference>
<dbReference type="PANTHER" id="PTHR33204">
    <property type="entry name" value="TRANSCRIPTIONAL REGULATOR, MARR FAMILY"/>
    <property type="match status" value="1"/>
</dbReference>
<dbReference type="OrthoDB" id="7678715at2"/>
<keyword evidence="1" id="KW-0805">Transcription regulation</keyword>
<protein>
    <submittedName>
        <fullName evidence="5">Transcriptional regulator, HxlR family</fullName>
    </submittedName>
</protein>
<evidence type="ECO:0000256" key="2">
    <source>
        <dbReference type="ARBA" id="ARBA00023125"/>
    </source>
</evidence>
<accession>A0A1H7ZLP6</accession>
<sequence length="120" mass="13512">MRIFSKNAESVDFCPVRDVFGRIGDKWAVLVMLTLGQTGSPLRYHQLQEAIGDISQKMLTATLKNLLEDGLISRQMYPEVPPRVDYSLTTAGQSLLPHLYNLAQWANEHMRPAKQNGAIK</sequence>